<dbReference type="EnsemblProtists" id="EOD20027">
    <property type="protein sequence ID" value="EOD20027"/>
    <property type="gene ID" value="EMIHUDRAFT_435970"/>
</dbReference>
<dbReference type="RefSeq" id="XP_005772456.1">
    <property type="nucleotide sequence ID" value="XM_005772399.1"/>
</dbReference>
<keyword evidence="3" id="KW-1185">Reference proteome</keyword>
<dbReference type="Proteomes" id="UP000013827">
    <property type="component" value="Unassembled WGS sequence"/>
</dbReference>
<organism evidence="2 3">
    <name type="scientific">Emiliania huxleyi (strain CCMP1516)</name>
    <dbReference type="NCBI Taxonomy" id="280463"/>
    <lineage>
        <taxon>Eukaryota</taxon>
        <taxon>Haptista</taxon>
        <taxon>Haptophyta</taxon>
        <taxon>Prymnesiophyceae</taxon>
        <taxon>Isochrysidales</taxon>
        <taxon>Noelaerhabdaceae</taxon>
        <taxon>Emiliania</taxon>
    </lineage>
</organism>
<dbReference type="KEGG" id="ehx:EMIHUDRAFT_435970"/>
<protein>
    <submittedName>
        <fullName evidence="2">Uncharacterized protein</fullName>
    </submittedName>
</protein>
<sequence>MLELSCEETLFTPAAVNRSYRQMLELSEESDEQSAGGKRSAPRRRPASAGLGGKWGGGGRREEELHEELARIAAELTSLVAAPNAPSVFGGPFAPPAPLPAHLSSQLLRQHHEQHFVDFGREGLRLPAAQPRAAVNTAGAAAWLGQRERVQSLMQSHARWLRKLRHSIAHAE</sequence>
<feature type="region of interest" description="Disordered" evidence="1">
    <location>
        <begin position="25"/>
        <end position="62"/>
    </location>
</feature>
<dbReference type="GeneID" id="17265525"/>
<evidence type="ECO:0000313" key="3">
    <source>
        <dbReference type="Proteomes" id="UP000013827"/>
    </source>
</evidence>
<evidence type="ECO:0000256" key="1">
    <source>
        <dbReference type="SAM" id="MobiDB-lite"/>
    </source>
</evidence>
<dbReference type="PaxDb" id="2903-EOD20027"/>
<reference evidence="3" key="1">
    <citation type="journal article" date="2013" name="Nature">
        <title>Pan genome of the phytoplankton Emiliania underpins its global distribution.</title>
        <authorList>
            <person name="Read B.A."/>
            <person name="Kegel J."/>
            <person name="Klute M.J."/>
            <person name="Kuo A."/>
            <person name="Lefebvre S.C."/>
            <person name="Maumus F."/>
            <person name="Mayer C."/>
            <person name="Miller J."/>
            <person name="Monier A."/>
            <person name="Salamov A."/>
            <person name="Young J."/>
            <person name="Aguilar M."/>
            <person name="Claverie J.M."/>
            <person name="Frickenhaus S."/>
            <person name="Gonzalez K."/>
            <person name="Herman E.K."/>
            <person name="Lin Y.C."/>
            <person name="Napier J."/>
            <person name="Ogata H."/>
            <person name="Sarno A.F."/>
            <person name="Shmutz J."/>
            <person name="Schroeder D."/>
            <person name="de Vargas C."/>
            <person name="Verret F."/>
            <person name="von Dassow P."/>
            <person name="Valentin K."/>
            <person name="Van de Peer Y."/>
            <person name="Wheeler G."/>
            <person name="Dacks J.B."/>
            <person name="Delwiche C.F."/>
            <person name="Dyhrman S.T."/>
            <person name="Glockner G."/>
            <person name="John U."/>
            <person name="Richards T."/>
            <person name="Worden A.Z."/>
            <person name="Zhang X."/>
            <person name="Grigoriev I.V."/>
            <person name="Allen A.E."/>
            <person name="Bidle K."/>
            <person name="Borodovsky M."/>
            <person name="Bowler C."/>
            <person name="Brownlee C."/>
            <person name="Cock J.M."/>
            <person name="Elias M."/>
            <person name="Gladyshev V.N."/>
            <person name="Groth M."/>
            <person name="Guda C."/>
            <person name="Hadaegh A."/>
            <person name="Iglesias-Rodriguez M.D."/>
            <person name="Jenkins J."/>
            <person name="Jones B.M."/>
            <person name="Lawson T."/>
            <person name="Leese F."/>
            <person name="Lindquist E."/>
            <person name="Lobanov A."/>
            <person name="Lomsadze A."/>
            <person name="Malik S.B."/>
            <person name="Marsh M.E."/>
            <person name="Mackinder L."/>
            <person name="Mock T."/>
            <person name="Mueller-Roeber B."/>
            <person name="Pagarete A."/>
            <person name="Parker M."/>
            <person name="Probert I."/>
            <person name="Quesneville H."/>
            <person name="Raines C."/>
            <person name="Rensing S.A."/>
            <person name="Riano-Pachon D.M."/>
            <person name="Richier S."/>
            <person name="Rokitta S."/>
            <person name="Shiraiwa Y."/>
            <person name="Soanes D.M."/>
            <person name="van der Giezen M."/>
            <person name="Wahlund T.M."/>
            <person name="Williams B."/>
            <person name="Wilson W."/>
            <person name="Wolfe G."/>
            <person name="Wurch L.L."/>
        </authorList>
    </citation>
    <scope>NUCLEOTIDE SEQUENCE</scope>
</reference>
<dbReference type="HOGENOM" id="CLU_119769_0_0_1"/>
<reference evidence="2" key="2">
    <citation type="submission" date="2024-10" db="UniProtKB">
        <authorList>
            <consortium name="EnsemblProtists"/>
        </authorList>
    </citation>
    <scope>IDENTIFICATION</scope>
</reference>
<accession>A0A0D3J942</accession>
<name>A0A0D3J942_EMIH1</name>
<proteinExistence type="predicted"/>
<dbReference type="AlphaFoldDB" id="A0A0D3J942"/>
<evidence type="ECO:0000313" key="2">
    <source>
        <dbReference type="EnsemblProtists" id="EOD20027"/>
    </source>
</evidence>